<keyword evidence="4" id="KW-0677">Repeat</keyword>
<gene>
    <name evidence="10" type="ORF">B0I36DRAFT_327825</name>
</gene>
<evidence type="ECO:0000259" key="9">
    <source>
        <dbReference type="Pfam" id="PF24807"/>
    </source>
</evidence>
<dbReference type="SUPFAM" id="SSF50978">
    <property type="entry name" value="WD40 repeat-like"/>
    <property type="match status" value="1"/>
</dbReference>
<dbReference type="GO" id="GO:0005680">
    <property type="term" value="C:anaphase-promoting complex"/>
    <property type="evidence" value="ECO:0007669"/>
    <property type="project" value="TreeGrafter"/>
</dbReference>
<dbReference type="RefSeq" id="XP_046010551.1">
    <property type="nucleotide sequence ID" value="XM_046154519.1"/>
</dbReference>
<feature type="region of interest" description="Disordered" evidence="8">
    <location>
        <begin position="76"/>
        <end position="97"/>
    </location>
</feature>
<dbReference type="GeneID" id="70184065"/>
<proteinExistence type="inferred from homology"/>
<protein>
    <submittedName>
        <fullName evidence="10">WD40-repeat-containing domain protein</fullName>
    </submittedName>
</protein>
<dbReference type="GO" id="GO:0051301">
    <property type="term" value="P:cell division"/>
    <property type="evidence" value="ECO:0007669"/>
    <property type="project" value="UniProtKB-KW"/>
</dbReference>
<dbReference type="OrthoDB" id="10263272at2759"/>
<dbReference type="Gene3D" id="2.130.10.10">
    <property type="entry name" value="YVTN repeat-like/Quinoprotein amine dehydrogenase"/>
    <property type="match status" value="1"/>
</dbReference>
<keyword evidence="11" id="KW-1185">Reference proteome</keyword>
<evidence type="ECO:0000256" key="1">
    <source>
        <dbReference type="ARBA" id="ARBA00006445"/>
    </source>
</evidence>
<feature type="repeat" description="WD" evidence="7">
    <location>
        <begin position="408"/>
        <end position="443"/>
    </location>
</feature>
<feature type="repeat" description="WD" evidence="7">
    <location>
        <begin position="325"/>
        <end position="366"/>
    </location>
</feature>
<dbReference type="InterPro" id="IPR019775">
    <property type="entry name" value="WD40_repeat_CS"/>
</dbReference>
<keyword evidence="5" id="KW-0498">Mitosis</keyword>
<keyword evidence="2 7" id="KW-0853">WD repeat</keyword>
<name>A0A9P8Y209_9PEZI</name>
<dbReference type="AlphaFoldDB" id="A0A9P8Y209"/>
<dbReference type="GO" id="GO:0010997">
    <property type="term" value="F:anaphase-promoting complex binding"/>
    <property type="evidence" value="ECO:0007669"/>
    <property type="project" value="InterPro"/>
</dbReference>
<evidence type="ECO:0000256" key="8">
    <source>
        <dbReference type="SAM" id="MobiDB-lite"/>
    </source>
</evidence>
<dbReference type="InterPro" id="IPR036322">
    <property type="entry name" value="WD40_repeat_dom_sf"/>
</dbReference>
<dbReference type="InterPro" id="IPR015943">
    <property type="entry name" value="WD40/YVTN_repeat-like_dom_sf"/>
</dbReference>
<dbReference type="PANTHER" id="PTHR19918:SF8">
    <property type="entry name" value="FI02843P"/>
    <property type="match status" value="1"/>
</dbReference>
<comment type="similarity">
    <text evidence="1">Belongs to the WD repeat CDC20/Fizzy family.</text>
</comment>
<evidence type="ECO:0000256" key="5">
    <source>
        <dbReference type="ARBA" id="ARBA00022776"/>
    </source>
</evidence>
<keyword evidence="3" id="KW-0132">Cell division</keyword>
<dbReference type="Proteomes" id="UP000756346">
    <property type="component" value="Unassembled WGS sequence"/>
</dbReference>
<dbReference type="EMBL" id="JAGTJQ010000007">
    <property type="protein sequence ID" value="KAH7027752.1"/>
    <property type="molecule type" value="Genomic_DNA"/>
</dbReference>
<feature type="domain" description="CDC20/Fizzy WD40" evidence="9">
    <location>
        <begin position="280"/>
        <end position="570"/>
    </location>
</feature>
<dbReference type="PANTHER" id="PTHR19918">
    <property type="entry name" value="CELL DIVISION CYCLE 20 CDC20 FIZZY -RELATED"/>
    <property type="match status" value="1"/>
</dbReference>
<feature type="region of interest" description="Disordered" evidence="8">
    <location>
        <begin position="1"/>
        <end position="62"/>
    </location>
</feature>
<dbReference type="GO" id="GO:1905786">
    <property type="term" value="P:positive regulation of anaphase-promoting complex-dependent catabolic process"/>
    <property type="evidence" value="ECO:0007669"/>
    <property type="project" value="TreeGrafter"/>
</dbReference>
<evidence type="ECO:0000256" key="3">
    <source>
        <dbReference type="ARBA" id="ARBA00022618"/>
    </source>
</evidence>
<feature type="compositionally biased region" description="Polar residues" evidence="8">
    <location>
        <begin position="30"/>
        <end position="46"/>
    </location>
</feature>
<dbReference type="PROSITE" id="PS00678">
    <property type="entry name" value="WD_REPEATS_1"/>
    <property type="match status" value="1"/>
</dbReference>
<dbReference type="InterPro" id="IPR033010">
    <property type="entry name" value="Cdc20/Fizzy"/>
</dbReference>
<evidence type="ECO:0000313" key="10">
    <source>
        <dbReference type="EMBL" id="KAH7027752.1"/>
    </source>
</evidence>
<dbReference type="GO" id="GO:0031145">
    <property type="term" value="P:anaphase-promoting complex-dependent catabolic process"/>
    <property type="evidence" value="ECO:0007669"/>
    <property type="project" value="TreeGrafter"/>
</dbReference>
<dbReference type="SMART" id="SM00320">
    <property type="entry name" value="WD40"/>
    <property type="match status" value="6"/>
</dbReference>
<dbReference type="PROSITE" id="PS50082">
    <property type="entry name" value="WD_REPEATS_2"/>
    <property type="match status" value="3"/>
</dbReference>
<feature type="region of interest" description="Disordered" evidence="8">
    <location>
        <begin position="164"/>
        <end position="183"/>
    </location>
</feature>
<sequence length="601" mass="64360">MATLVSTPLKSHKGLFSSRTAGGRMPLTPSPRQRNTSNVDVNSSPFTPERRPSGLDAARPAGKSVYGGNLAGHFAKASRSTATHRDSPKSNIARGVSTPRRALELGVSDYALVGTGIAKTPSSAKSKKGSLRLKAQKTTLTYAADRFIPNRSNSSAIVNAGSGKLDIQDKSRPKTSAGEASNVLSTATDEAIAALEGLNIDDDESSSYSRPSPNTVAYQDSLANACGVNLGTRILQFKPAPPESSKPIDLRQQYNRPLKAATTNSAQFRRRIATAPERVLDAPGLIDDYYLNLLDWSSGNQVAIGLERNVYVWSADEGSVSCLMETAADTYVSSVKWSGDGAYVGVGLGTGEVQIWDVAEGQKIRSMFGHDTRVGVMGWNKHLLSTGARSGLVYNHDVRIAEHKVAELVSHTSEVCGLEWRSDGAQLATGGNDNLVSIWDARSLAVPKFTKTNHKAAVKALAWCPWNMNLLATGGGSYDRHIHFWNTTSGARVNSIDTGSQVTSLRWSTSYREIVSASGFPDNSLSIWSYPTLVRNVEIPAHESRVLHSCLSPDGQMLATAAADESLKFWKVFEKKAGTASAVGASGSSAKAQMAKQMTIR</sequence>
<evidence type="ECO:0000313" key="11">
    <source>
        <dbReference type="Proteomes" id="UP000756346"/>
    </source>
</evidence>
<dbReference type="GO" id="GO:1990757">
    <property type="term" value="F:ubiquitin ligase activator activity"/>
    <property type="evidence" value="ECO:0007669"/>
    <property type="project" value="TreeGrafter"/>
</dbReference>
<reference evidence="10" key="1">
    <citation type="journal article" date="2021" name="Nat. Commun.">
        <title>Genetic determinants of endophytism in the Arabidopsis root mycobiome.</title>
        <authorList>
            <person name="Mesny F."/>
            <person name="Miyauchi S."/>
            <person name="Thiergart T."/>
            <person name="Pickel B."/>
            <person name="Atanasova L."/>
            <person name="Karlsson M."/>
            <person name="Huettel B."/>
            <person name="Barry K.W."/>
            <person name="Haridas S."/>
            <person name="Chen C."/>
            <person name="Bauer D."/>
            <person name="Andreopoulos W."/>
            <person name="Pangilinan J."/>
            <person name="LaButti K."/>
            <person name="Riley R."/>
            <person name="Lipzen A."/>
            <person name="Clum A."/>
            <person name="Drula E."/>
            <person name="Henrissat B."/>
            <person name="Kohler A."/>
            <person name="Grigoriev I.V."/>
            <person name="Martin F.M."/>
            <person name="Hacquard S."/>
        </authorList>
    </citation>
    <scope>NUCLEOTIDE SEQUENCE</scope>
    <source>
        <strain evidence="10">MPI-CAGE-CH-0230</strain>
    </source>
</reference>
<feature type="repeat" description="WD" evidence="7">
    <location>
        <begin position="539"/>
        <end position="572"/>
    </location>
</feature>
<keyword evidence="6" id="KW-0131">Cell cycle</keyword>
<evidence type="ECO:0000256" key="6">
    <source>
        <dbReference type="ARBA" id="ARBA00023306"/>
    </source>
</evidence>
<evidence type="ECO:0000256" key="7">
    <source>
        <dbReference type="PROSITE-ProRule" id="PRU00221"/>
    </source>
</evidence>
<evidence type="ECO:0000256" key="4">
    <source>
        <dbReference type="ARBA" id="ARBA00022737"/>
    </source>
</evidence>
<evidence type="ECO:0000256" key="2">
    <source>
        <dbReference type="ARBA" id="ARBA00022574"/>
    </source>
</evidence>
<dbReference type="InterPro" id="IPR056150">
    <property type="entry name" value="WD40_CDC20-Fz"/>
</dbReference>
<dbReference type="Pfam" id="PF24807">
    <property type="entry name" value="WD40_CDC20-Fz"/>
    <property type="match status" value="1"/>
</dbReference>
<comment type="caution">
    <text evidence="10">The sequence shown here is derived from an EMBL/GenBank/DDBJ whole genome shotgun (WGS) entry which is preliminary data.</text>
</comment>
<accession>A0A9P8Y209</accession>
<organism evidence="10 11">
    <name type="scientific">Microdochium trichocladiopsis</name>
    <dbReference type="NCBI Taxonomy" id="1682393"/>
    <lineage>
        <taxon>Eukaryota</taxon>
        <taxon>Fungi</taxon>
        <taxon>Dikarya</taxon>
        <taxon>Ascomycota</taxon>
        <taxon>Pezizomycotina</taxon>
        <taxon>Sordariomycetes</taxon>
        <taxon>Xylariomycetidae</taxon>
        <taxon>Xylariales</taxon>
        <taxon>Microdochiaceae</taxon>
        <taxon>Microdochium</taxon>
    </lineage>
</organism>
<dbReference type="InterPro" id="IPR001680">
    <property type="entry name" value="WD40_rpt"/>
</dbReference>
<dbReference type="FunFam" id="2.130.10.10:FF:000098">
    <property type="entry name" value="WD repeat-containing protein slp1"/>
    <property type="match status" value="1"/>
</dbReference>
<dbReference type="PROSITE" id="PS50294">
    <property type="entry name" value="WD_REPEATS_REGION"/>
    <property type="match status" value="2"/>
</dbReference>